<sequence>MLLCHLSRRSLLLPFRRRHLRRPPLLLFLPPPPSLLRAWIAVSRQLHSATATATAVSDRLLQWLLMVLLSVSSRKNLLVGGGIEASISFLLVFLVLFDDSFSHRECALDDWI</sequence>
<keyword evidence="1" id="KW-1133">Transmembrane helix</keyword>
<evidence type="ECO:0000313" key="3">
    <source>
        <dbReference type="Proteomes" id="UP001642487"/>
    </source>
</evidence>
<accession>A0ABP0YRD5</accession>
<evidence type="ECO:0000313" key="2">
    <source>
        <dbReference type="EMBL" id="CAK9322951.1"/>
    </source>
</evidence>
<reference evidence="2 3" key="1">
    <citation type="submission" date="2024-03" db="EMBL/GenBank/DDBJ databases">
        <authorList>
            <person name="Gkanogiannis A."/>
            <person name="Becerra Lopez-Lavalle L."/>
        </authorList>
    </citation>
    <scope>NUCLEOTIDE SEQUENCE [LARGE SCALE GENOMIC DNA]</scope>
</reference>
<keyword evidence="1" id="KW-0472">Membrane</keyword>
<keyword evidence="1" id="KW-0812">Transmembrane</keyword>
<organism evidence="2 3">
    <name type="scientific">Citrullus colocynthis</name>
    <name type="common">colocynth</name>
    <dbReference type="NCBI Taxonomy" id="252529"/>
    <lineage>
        <taxon>Eukaryota</taxon>
        <taxon>Viridiplantae</taxon>
        <taxon>Streptophyta</taxon>
        <taxon>Embryophyta</taxon>
        <taxon>Tracheophyta</taxon>
        <taxon>Spermatophyta</taxon>
        <taxon>Magnoliopsida</taxon>
        <taxon>eudicotyledons</taxon>
        <taxon>Gunneridae</taxon>
        <taxon>Pentapetalae</taxon>
        <taxon>rosids</taxon>
        <taxon>fabids</taxon>
        <taxon>Cucurbitales</taxon>
        <taxon>Cucurbitaceae</taxon>
        <taxon>Benincaseae</taxon>
        <taxon>Citrullus</taxon>
    </lineage>
</organism>
<dbReference type="Proteomes" id="UP001642487">
    <property type="component" value="Chromosome 5"/>
</dbReference>
<feature type="transmembrane region" description="Helical" evidence="1">
    <location>
        <begin position="77"/>
        <end position="97"/>
    </location>
</feature>
<protein>
    <submittedName>
        <fullName evidence="2">Uncharacterized protein</fullName>
    </submittedName>
</protein>
<name>A0ABP0YRD5_9ROSI</name>
<gene>
    <name evidence="2" type="ORF">CITCOLO1_LOCUS15117</name>
</gene>
<evidence type="ECO:0000256" key="1">
    <source>
        <dbReference type="SAM" id="Phobius"/>
    </source>
</evidence>
<proteinExistence type="predicted"/>
<dbReference type="EMBL" id="OZ021739">
    <property type="protein sequence ID" value="CAK9322951.1"/>
    <property type="molecule type" value="Genomic_DNA"/>
</dbReference>
<keyword evidence="3" id="KW-1185">Reference proteome</keyword>